<dbReference type="Ensembl" id="ENSPMGT00000027885.1">
    <property type="protein sequence ID" value="ENSPMGP00000026184.1"/>
    <property type="gene ID" value="ENSPMGG00000021117.1"/>
</dbReference>
<evidence type="ECO:0000256" key="1">
    <source>
        <dbReference type="ARBA" id="ARBA00022630"/>
    </source>
</evidence>
<proteinExistence type="predicted"/>
<dbReference type="InterPro" id="IPR050446">
    <property type="entry name" value="FAD-oxidoreductase/Apoptosis"/>
</dbReference>
<evidence type="ECO:0000256" key="2">
    <source>
        <dbReference type="ARBA" id="ARBA00022827"/>
    </source>
</evidence>
<dbReference type="InterPro" id="IPR036188">
    <property type="entry name" value="FAD/NAD-bd_sf"/>
</dbReference>
<name>A0A3B4BCI2_9GOBI</name>
<dbReference type="Gene3D" id="3.50.50.60">
    <property type="entry name" value="FAD/NAD(P)-binding domain"/>
    <property type="match status" value="2"/>
</dbReference>
<keyword evidence="6" id="KW-1185">Reference proteome</keyword>
<reference evidence="5" key="1">
    <citation type="submission" date="2025-08" db="UniProtKB">
        <authorList>
            <consortium name="Ensembl"/>
        </authorList>
    </citation>
    <scope>IDENTIFICATION</scope>
</reference>
<evidence type="ECO:0000256" key="3">
    <source>
        <dbReference type="ARBA" id="ARBA00023002"/>
    </source>
</evidence>
<dbReference type="AlphaFoldDB" id="A0A3B4BCI2"/>
<protein>
    <recommendedName>
        <fullName evidence="4">FAD/NAD(P)-binding domain-containing protein</fullName>
    </recommendedName>
</protein>
<dbReference type="Proteomes" id="UP000261520">
    <property type="component" value="Unplaced"/>
</dbReference>
<evidence type="ECO:0000313" key="6">
    <source>
        <dbReference type="Proteomes" id="UP000261520"/>
    </source>
</evidence>
<evidence type="ECO:0000259" key="4">
    <source>
        <dbReference type="Pfam" id="PF07992"/>
    </source>
</evidence>
<keyword evidence="3" id="KW-0560">Oxidoreductase</keyword>
<dbReference type="SUPFAM" id="SSF51905">
    <property type="entry name" value="FAD/NAD(P)-binding domain"/>
    <property type="match status" value="1"/>
</dbReference>
<organism evidence="5 6">
    <name type="scientific">Periophthalmus magnuspinnatus</name>
    <dbReference type="NCBI Taxonomy" id="409849"/>
    <lineage>
        <taxon>Eukaryota</taxon>
        <taxon>Metazoa</taxon>
        <taxon>Chordata</taxon>
        <taxon>Craniata</taxon>
        <taxon>Vertebrata</taxon>
        <taxon>Euteleostomi</taxon>
        <taxon>Actinopterygii</taxon>
        <taxon>Neopterygii</taxon>
        <taxon>Teleostei</taxon>
        <taxon>Neoteleostei</taxon>
        <taxon>Acanthomorphata</taxon>
        <taxon>Gobiaria</taxon>
        <taxon>Gobiiformes</taxon>
        <taxon>Gobioidei</taxon>
        <taxon>Gobiidae</taxon>
        <taxon>Oxudercinae</taxon>
        <taxon>Periophthalmus</taxon>
    </lineage>
</organism>
<dbReference type="Pfam" id="PF07992">
    <property type="entry name" value="Pyr_redox_2"/>
    <property type="match status" value="1"/>
</dbReference>
<evidence type="ECO:0000313" key="5">
    <source>
        <dbReference type="Ensembl" id="ENSPMGP00000026184.1"/>
    </source>
</evidence>
<dbReference type="PANTHER" id="PTHR43557:SF7">
    <property type="entry name" value="RIESKE DOMAIN-CONTAINING PROTEIN"/>
    <property type="match status" value="1"/>
</dbReference>
<dbReference type="PANTHER" id="PTHR43557">
    <property type="entry name" value="APOPTOSIS-INDUCING FACTOR 1"/>
    <property type="match status" value="1"/>
</dbReference>
<dbReference type="GO" id="GO:0016651">
    <property type="term" value="F:oxidoreductase activity, acting on NAD(P)H"/>
    <property type="evidence" value="ECO:0007669"/>
    <property type="project" value="TreeGrafter"/>
</dbReference>
<dbReference type="STRING" id="409849.ENSPMGP00000026184"/>
<dbReference type="InterPro" id="IPR023753">
    <property type="entry name" value="FAD/NAD-binding_dom"/>
</dbReference>
<accession>A0A3B4BCI2</accession>
<sequence>LLTKVVSVNTVDKVVKLSDGSLQPYDQLLIATGSNQPTRPLSCPGCDLEGVMLLQSYEDAKDIHTLSMGRKAVVIGTSFIGMEAASYLSDKAVSVAVVGTSAYPFEHSLGQEIGQMTMQMLEEHGVKFYMKSGVSEIREHNGKVKEVVLKDGQVLEADVVILGIGDVYLSAGKCLNCN</sequence>
<reference evidence="5" key="2">
    <citation type="submission" date="2025-09" db="UniProtKB">
        <authorList>
            <consortium name="Ensembl"/>
        </authorList>
    </citation>
    <scope>IDENTIFICATION</scope>
</reference>
<keyword evidence="2" id="KW-0274">FAD</keyword>
<keyword evidence="1" id="KW-0285">Flavoprotein</keyword>
<feature type="domain" description="FAD/NAD(P)-binding" evidence="4">
    <location>
        <begin position="4"/>
        <end position="165"/>
    </location>
</feature>
<dbReference type="GO" id="GO:0005737">
    <property type="term" value="C:cytoplasm"/>
    <property type="evidence" value="ECO:0007669"/>
    <property type="project" value="TreeGrafter"/>
</dbReference>